<reference evidence="1 2" key="1">
    <citation type="journal article" date="2014" name="Nature">
        <title>An environmental bacterial taxon with a large and distinct metabolic repertoire.</title>
        <authorList>
            <person name="Wilson M.C."/>
            <person name="Mori T."/>
            <person name="Ruckert C."/>
            <person name="Uria A.R."/>
            <person name="Helf M.J."/>
            <person name="Takada K."/>
            <person name="Gernert C."/>
            <person name="Steffens U.A."/>
            <person name="Heycke N."/>
            <person name="Schmitt S."/>
            <person name="Rinke C."/>
            <person name="Helfrich E.J."/>
            <person name="Brachmann A.O."/>
            <person name="Gurgui C."/>
            <person name="Wakimoto T."/>
            <person name="Kracht M."/>
            <person name="Crusemann M."/>
            <person name="Hentschel U."/>
            <person name="Abe I."/>
            <person name="Matsunaga S."/>
            <person name="Kalinowski J."/>
            <person name="Takeyama H."/>
            <person name="Piel J."/>
        </authorList>
    </citation>
    <scope>NUCLEOTIDE SEQUENCE [LARGE SCALE GENOMIC DNA]</scope>
    <source>
        <strain evidence="2">TSY1</strain>
    </source>
</reference>
<dbReference type="HOGENOM" id="CLU_002929_5_4_7"/>
<name>W4LT20_ENTF1</name>
<proteinExistence type="predicted"/>
<dbReference type="InterPro" id="IPR023405">
    <property type="entry name" value="Topo_IA_core_domain"/>
</dbReference>
<dbReference type="EMBL" id="AZHW01000278">
    <property type="protein sequence ID" value="ETX01010.1"/>
    <property type="molecule type" value="Genomic_DNA"/>
</dbReference>
<gene>
    <name evidence="1" type="ORF">ETSY1_09170</name>
</gene>
<comment type="caution">
    <text evidence="1">The sequence shown here is derived from an EMBL/GenBank/DDBJ whole genome shotgun (WGS) entry which is preliminary data.</text>
</comment>
<dbReference type="Proteomes" id="UP000019141">
    <property type="component" value="Unassembled WGS sequence"/>
</dbReference>
<organism evidence="1 2">
    <name type="scientific">Entotheonella factor</name>
    <dbReference type="NCBI Taxonomy" id="1429438"/>
    <lineage>
        <taxon>Bacteria</taxon>
        <taxon>Pseudomonadati</taxon>
        <taxon>Nitrospinota/Tectimicrobiota group</taxon>
        <taxon>Candidatus Tectimicrobiota</taxon>
        <taxon>Candidatus Entotheonellia</taxon>
        <taxon>Candidatus Entotheonellales</taxon>
        <taxon>Candidatus Entotheonellaceae</taxon>
        <taxon>Candidatus Entotheonella</taxon>
    </lineage>
</organism>
<evidence type="ECO:0000313" key="1">
    <source>
        <dbReference type="EMBL" id="ETX01010.1"/>
    </source>
</evidence>
<dbReference type="SUPFAM" id="SSF56712">
    <property type="entry name" value="Prokaryotic type I DNA topoisomerase"/>
    <property type="match status" value="1"/>
</dbReference>
<sequence length="106" mass="11888">MKVYMADQPVLARAIVEGLGGGVAKAGYVECGEDRVTYSLDHLLTLYDPEDYHPAYKQWQMAELPINMVPWRYKPRSGAEKQLQVIEWLLQQADEVVHAGAPDAEG</sequence>
<protein>
    <submittedName>
        <fullName evidence="1">Uncharacterized protein</fullName>
    </submittedName>
</protein>
<keyword evidence="2" id="KW-1185">Reference proteome</keyword>
<dbReference type="AlphaFoldDB" id="W4LT20"/>
<evidence type="ECO:0000313" key="2">
    <source>
        <dbReference type="Proteomes" id="UP000019141"/>
    </source>
</evidence>
<dbReference type="Gene3D" id="3.40.50.140">
    <property type="match status" value="1"/>
</dbReference>
<accession>W4LT20</accession>